<evidence type="ECO:0000313" key="2">
    <source>
        <dbReference type="EnsemblMetazoa" id="CLYHEMP013360.1"/>
    </source>
</evidence>
<dbReference type="AlphaFoldDB" id="A0A7M5WUV6"/>
<feature type="compositionally biased region" description="Low complexity" evidence="1">
    <location>
        <begin position="454"/>
        <end position="464"/>
    </location>
</feature>
<feature type="region of interest" description="Disordered" evidence="1">
    <location>
        <begin position="454"/>
        <end position="491"/>
    </location>
</feature>
<keyword evidence="3" id="KW-1185">Reference proteome</keyword>
<feature type="compositionally biased region" description="Polar residues" evidence="1">
    <location>
        <begin position="480"/>
        <end position="491"/>
    </location>
</feature>
<evidence type="ECO:0000313" key="3">
    <source>
        <dbReference type="Proteomes" id="UP000594262"/>
    </source>
</evidence>
<evidence type="ECO:0000256" key="1">
    <source>
        <dbReference type="SAM" id="MobiDB-lite"/>
    </source>
</evidence>
<accession>A0A7M5WUV6</accession>
<reference evidence="2" key="1">
    <citation type="submission" date="2021-01" db="UniProtKB">
        <authorList>
            <consortium name="EnsemblMetazoa"/>
        </authorList>
    </citation>
    <scope>IDENTIFICATION</scope>
</reference>
<name>A0A7M5WUV6_9CNID</name>
<proteinExistence type="predicted"/>
<dbReference type="Proteomes" id="UP000594262">
    <property type="component" value="Unplaced"/>
</dbReference>
<organism evidence="2 3">
    <name type="scientific">Clytia hemisphaerica</name>
    <dbReference type="NCBI Taxonomy" id="252671"/>
    <lineage>
        <taxon>Eukaryota</taxon>
        <taxon>Metazoa</taxon>
        <taxon>Cnidaria</taxon>
        <taxon>Hydrozoa</taxon>
        <taxon>Hydroidolina</taxon>
        <taxon>Leptothecata</taxon>
        <taxon>Obeliida</taxon>
        <taxon>Clytiidae</taxon>
        <taxon>Clytia</taxon>
    </lineage>
</organism>
<dbReference type="EnsemblMetazoa" id="CLYHEMT013360.1">
    <property type="protein sequence ID" value="CLYHEMP013360.1"/>
    <property type="gene ID" value="CLYHEMG013360"/>
</dbReference>
<protein>
    <submittedName>
        <fullName evidence="2">Uncharacterized protein</fullName>
    </submittedName>
</protein>
<sequence>EAQGPFVTTTEAQGPLTTTESSAIYFQKRVSAFQSEITTYEKVFANEVLSKEQISELIKRLETLKDKEMKNVETQLGQTIEQNAGNTLLLEELKMFSQAIKTLLQRTVDLLRKFNCRLKDMLSDDFESWLKSIDDRVQELKSGECNGEIFNKKCITNLQNYIPQLAEIQVRSDQPLYILNKYDCGLTPEEKKDFENRLLGLKQQAGALIKVIQDCLKRFFDIKISKMNLIKDSLQKRIKTAGQLWIDTIFLENRYVGKEIEALAKLFGSYQSDLQELKDEMKIVKDCLRQAQNFLTSENYQQCTQTFDGLQKESDLLCKNIKLWLQFMEKSMVFFLKQEVEKMEKKFEDLRVENHHIFKVLGLNCNSVKYALIGLKVLKPKLETYKEELQLLYRYLDDIKDSPKEYQELKAKLDTLKGKVEGLCEKVTKYIPFLEFYASFSNCSFVTTTTDPSTLGTTTSGSITPTPPTSGPSTADPPFVTTTTDGSPFSR</sequence>